<keyword evidence="2" id="KW-1185">Reference proteome</keyword>
<evidence type="ECO:0008006" key="3">
    <source>
        <dbReference type="Google" id="ProtNLM"/>
    </source>
</evidence>
<dbReference type="STRING" id="1423812.FD20_GL001114"/>
<comment type="caution">
    <text evidence="1">The sequence shown here is derived from an EMBL/GenBank/DDBJ whole genome shotgun (WGS) entry which is preliminary data.</text>
</comment>
<name>A0A0R1Q603_9LACO</name>
<organism evidence="1 2">
    <name type="scientific">Liquorilactobacillus uvarum DSM 19971</name>
    <dbReference type="NCBI Taxonomy" id="1423812"/>
    <lineage>
        <taxon>Bacteria</taxon>
        <taxon>Bacillati</taxon>
        <taxon>Bacillota</taxon>
        <taxon>Bacilli</taxon>
        <taxon>Lactobacillales</taxon>
        <taxon>Lactobacillaceae</taxon>
        <taxon>Liquorilactobacillus</taxon>
    </lineage>
</organism>
<proteinExistence type="predicted"/>
<dbReference type="PATRIC" id="fig|1423812.3.peg.1187"/>
<reference evidence="1 2" key="1">
    <citation type="journal article" date="2015" name="Genome Announc.">
        <title>Expanding the biotechnology potential of lactobacilli through comparative genomics of 213 strains and associated genera.</title>
        <authorList>
            <person name="Sun Z."/>
            <person name="Harris H.M."/>
            <person name="McCann A."/>
            <person name="Guo C."/>
            <person name="Argimon S."/>
            <person name="Zhang W."/>
            <person name="Yang X."/>
            <person name="Jeffery I.B."/>
            <person name="Cooney J.C."/>
            <person name="Kagawa T.F."/>
            <person name="Liu W."/>
            <person name="Song Y."/>
            <person name="Salvetti E."/>
            <person name="Wrobel A."/>
            <person name="Rasinkangas P."/>
            <person name="Parkhill J."/>
            <person name="Rea M.C."/>
            <person name="O'Sullivan O."/>
            <person name="Ritari J."/>
            <person name="Douillard F.P."/>
            <person name="Paul Ross R."/>
            <person name="Yang R."/>
            <person name="Briner A.E."/>
            <person name="Felis G.E."/>
            <person name="de Vos W.M."/>
            <person name="Barrangou R."/>
            <person name="Klaenhammer T.R."/>
            <person name="Caufield P.W."/>
            <person name="Cui Y."/>
            <person name="Zhang H."/>
            <person name="O'Toole P.W."/>
        </authorList>
    </citation>
    <scope>NUCLEOTIDE SEQUENCE [LARGE SCALE GENOMIC DNA]</scope>
    <source>
        <strain evidence="1 2">DSM 19971</strain>
    </source>
</reference>
<accession>A0A0R1Q603</accession>
<dbReference type="EMBL" id="AZEG01000023">
    <property type="protein sequence ID" value="KRL36651.1"/>
    <property type="molecule type" value="Genomic_DNA"/>
</dbReference>
<evidence type="ECO:0000313" key="1">
    <source>
        <dbReference type="EMBL" id="KRL36651.1"/>
    </source>
</evidence>
<evidence type="ECO:0000313" key="2">
    <source>
        <dbReference type="Proteomes" id="UP000051155"/>
    </source>
</evidence>
<dbReference type="Gene3D" id="3.30.530.20">
    <property type="match status" value="1"/>
</dbReference>
<dbReference type="Proteomes" id="UP000051155">
    <property type="component" value="Unassembled WGS sequence"/>
</dbReference>
<dbReference type="OrthoDB" id="2190459at2"/>
<dbReference type="SUPFAM" id="SSF55961">
    <property type="entry name" value="Bet v1-like"/>
    <property type="match status" value="1"/>
</dbReference>
<sequence>MKELFTNFITINTSQEVIRDLLKNPQHLLEWVPEVQVVEAEENHFHIKRTTSALNQQETLTVEATADSIIYHSTGGRLEYDAIFKMTNAGHQMIVEQTLLLKDSVSLFLPTSLLAPIAKHAFKQNLNALKKLAETVAYQD</sequence>
<gene>
    <name evidence="1" type="ORF">FD20_GL001114</name>
</gene>
<protein>
    <recommendedName>
        <fullName evidence="3">Coenzyme Q-binding protein COQ10 START domain-containing protein</fullName>
    </recommendedName>
</protein>
<dbReference type="RefSeq" id="WP_057738059.1">
    <property type="nucleotide sequence ID" value="NZ_AZEG01000023.1"/>
</dbReference>
<dbReference type="AlphaFoldDB" id="A0A0R1Q603"/>
<dbReference type="InterPro" id="IPR023393">
    <property type="entry name" value="START-like_dom_sf"/>
</dbReference>